<evidence type="ECO:0000256" key="2">
    <source>
        <dbReference type="SAM" id="Phobius"/>
    </source>
</evidence>
<dbReference type="PANTHER" id="PTHR36927">
    <property type="entry name" value="BLR4337 PROTEIN"/>
    <property type="match status" value="1"/>
</dbReference>
<dbReference type="AlphaFoldDB" id="A0A2G9C9K0"/>
<feature type="region of interest" description="Disordered" evidence="1">
    <location>
        <begin position="1"/>
        <end position="22"/>
    </location>
</feature>
<gene>
    <name evidence="4" type="ORF">CS062_10935</name>
</gene>
<evidence type="ECO:0000313" key="4">
    <source>
        <dbReference type="EMBL" id="PIM53108.1"/>
    </source>
</evidence>
<feature type="transmembrane region" description="Helical" evidence="2">
    <location>
        <begin position="37"/>
        <end position="58"/>
    </location>
</feature>
<dbReference type="Pfam" id="PF01757">
    <property type="entry name" value="Acyl_transf_3"/>
    <property type="match status" value="1"/>
</dbReference>
<name>A0A2G9C9K0_9BURK</name>
<dbReference type="Proteomes" id="UP000231501">
    <property type="component" value="Unassembled WGS sequence"/>
</dbReference>
<evidence type="ECO:0000313" key="5">
    <source>
        <dbReference type="Proteomes" id="UP000231501"/>
    </source>
</evidence>
<feature type="transmembrane region" description="Helical" evidence="2">
    <location>
        <begin position="70"/>
        <end position="91"/>
    </location>
</feature>
<keyword evidence="2" id="KW-1133">Transmembrane helix</keyword>
<dbReference type="GO" id="GO:0016747">
    <property type="term" value="F:acyltransferase activity, transferring groups other than amino-acyl groups"/>
    <property type="evidence" value="ECO:0007669"/>
    <property type="project" value="InterPro"/>
</dbReference>
<feature type="non-terminal residue" evidence="4">
    <location>
        <position position="193"/>
    </location>
</feature>
<feature type="transmembrane region" description="Helical" evidence="2">
    <location>
        <begin position="112"/>
        <end position="131"/>
    </location>
</feature>
<sequence length="193" mass="20761">MAEGEFMNASVASSGEAPRSGAAGAVDVDLDRIRATLMVLGIALHAADVFVTAGDWLVADRHRSVVFDALVALIHSFRVPGFFLLSGLLFAGSLRRHATPDLLARQLLRLGVPLLTCWLLLNGAQQALLAWQRGADPWAALEGLSAPMYHLWFLRDLLVLNLLVLAAWAVAQGRHRRAARTSAGAPGRLAAWV</sequence>
<dbReference type="InterPro" id="IPR050623">
    <property type="entry name" value="Glucan_succinyl_AcylTrfase"/>
</dbReference>
<feature type="transmembrane region" description="Helical" evidence="2">
    <location>
        <begin position="151"/>
        <end position="171"/>
    </location>
</feature>
<feature type="domain" description="Acyltransferase 3" evidence="3">
    <location>
        <begin position="29"/>
        <end position="172"/>
    </location>
</feature>
<protein>
    <recommendedName>
        <fullName evidence="3">Acyltransferase 3 domain-containing protein</fullName>
    </recommendedName>
</protein>
<organism evidence="4 5">
    <name type="scientific">Roseateles chitinivorans</name>
    <dbReference type="NCBI Taxonomy" id="2917965"/>
    <lineage>
        <taxon>Bacteria</taxon>
        <taxon>Pseudomonadati</taxon>
        <taxon>Pseudomonadota</taxon>
        <taxon>Betaproteobacteria</taxon>
        <taxon>Burkholderiales</taxon>
        <taxon>Sphaerotilaceae</taxon>
        <taxon>Roseateles</taxon>
    </lineage>
</organism>
<keyword evidence="2" id="KW-0472">Membrane</keyword>
<proteinExistence type="predicted"/>
<evidence type="ECO:0000256" key="1">
    <source>
        <dbReference type="SAM" id="MobiDB-lite"/>
    </source>
</evidence>
<evidence type="ECO:0000259" key="3">
    <source>
        <dbReference type="Pfam" id="PF01757"/>
    </source>
</evidence>
<keyword evidence="5" id="KW-1185">Reference proteome</keyword>
<reference evidence="4 5" key="1">
    <citation type="submission" date="2017-11" db="EMBL/GenBank/DDBJ databases">
        <title>Draft genome sequence of Mitsuaria sp. HWN-4.</title>
        <authorList>
            <person name="Gundlapally S.R."/>
        </authorList>
    </citation>
    <scope>NUCLEOTIDE SEQUENCE [LARGE SCALE GENOMIC DNA]</scope>
    <source>
        <strain evidence="4 5">HWN-4</strain>
    </source>
</reference>
<dbReference type="InterPro" id="IPR002656">
    <property type="entry name" value="Acyl_transf_3_dom"/>
</dbReference>
<dbReference type="EMBL" id="PEOG01000025">
    <property type="protein sequence ID" value="PIM53108.1"/>
    <property type="molecule type" value="Genomic_DNA"/>
</dbReference>
<accession>A0A2G9C9K0</accession>
<keyword evidence="2" id="KW-0812">Transmembrane</keyword>
<dbReference type="PANTHER" id="PTHR36927:SF1">
    <property type="entry name" value="MDO-LIKE PROTEIN"/>
    <property type="match status" value="1"/>
</dbReference>
<comment type="caution">
    <text evidence="4">The sequence shown here is derived from an EMBL/GenBank/DDBJ whole genome shotgun (WGS) entry which is preliminary data.</text>
</comment>